<dbReference type="KEGG" id="mes:Meso_0086"/>
<accession>Q11M84</accession>
<name>Q11M84_CHESB</name>
<feature type="transmembrane region" description="Helical" evidence="1">
    <location>
        <begin position="23"/>
        <end position="45"/>
    </location>
</feature>
<keyword evidence="1" id="KW-0812">Transmembrane</keyword>
<evidence type="ECO:0000256" key="1">
    <source>
        <dbReference type="SAM" id="Phobius"/>
    </source>
</evidence>
<organism evidence="2">
    <name type="scientific">Chelativorans sp. (strain BNC1)</name>
    <dbReference type="NCBI Taxonomy" id="266779"/>
    <lineage>
        <taxon>Bacteria</taxon>
        <taxon>Pseudomonadati</taxon>
        <taxon>Pseudomonadota</taxon>
        <taxon>Alphaproteobacteria</taxon>
        <taxon>Hyphomicrobiales</taxon>
        <taxon>Phyllobacteriaceae</taxon>
        <taxon>Chelativorans</taxon>
    </lineage>
</organism>
<dbReference type="AlphaFoldDB" id="Q11M84"/>
<reference evidence="2" key="1">
    <citation type="submission" date="2006-06" db="EMBL/GenBank/DDBJ databases">
        <title>Complete sequence of chromosome of Chelativorans sp. BNC1.</title>
        <authorList>
            <consortium name="US DOE Joint Genome Institute"/>
            <person name="Copeland A."/>
            <person name="Lucas S."/>
            <person name="Lapidus A."/>
            <person name="Barry K."/>
            <person name="Detter J.C."/>
            <person name="Glavina del Rio T."/>
            <person name="Hammon N."/>
            <person name="Israni S."/>
            <person name="Dalin E."/>
            <person name="Tice H."/>
            <person name="Pitluck S."/>
            <person name="Chertkov O."/>
            <person name="Brettin T."/>
            <person name="Bruce D."/>
            <person name="Han C."/>
            <person name="Tapia R."/>
            <person name="Gilna P."/>
            <person name="Schmutz J."/>
            <person name="Larimer F."/>
            <person name="Land M."/>
            <person name="Hauser L."/>
            <person name="Kyrpides N."/>
            <person name="Mikhailova N."/>
            <person name="Richardson P."/>
        </authorList>
    </citation>
    <scope>NUCLEOTIDE SEQUENCE</scope>
    <source>
        <strain evidence="2">BNC1</strain>
    </source>
</reference>
<dbReference type="eggNOG" id="ENOG5031BUY">
    <property type="taxonomic scope" value="Bacteria"/>
</dbReference>
<keyword evidence="1" id="KW-1133">Transmembrane helix</keyword>
<evidence type="ECO:0000313" key="2">
    <source>
        <dbReference type="EMBL" id="ABG61491.1"/>
    </source>
</evidence>
<sequence>MGCLRLVSKPPNQRGRHCPGEDVMFGIGIWIQIGIVLAVMSGLAWSHSAEFRAGRAAEQGAISHQIRKENADAAEASEEWRARYRLCVAGGGLHDFETGACDR</sequence>
<gene>
    <name evidence="2" type="ordered locus">Meso_0086</name>
</gene>
<dbReference type="HOGENOM" id="CLU_2258695_0_0_5"/>
<protein>
    <submittedName>
        <fullName evidence="2">Uncharacterized protein</fullName>
    </submittedName>
</protein>
<proteinExistence type="predicted"/>
<dbReference type="EMBL" id="CP000390">
    <property type="protein sequence ID" value="ABG61491.1"/>
    <property type="molecule type" value="Genomic_DNA"/>
</dbReference>
<keyword evidence="1" id="KW-0472">Membrane</keyword>